<dbReference type="KEGG" id="ala:BFG52_14755"/>
<dbReference type="STRING" id="1789224.BFG52_14755"/>
<keyword evidence="1" id="KW-0732">Signal</keyword>
<evidence type="ECO:0000256" key="1">
    <source>
        <dbReference type="SAM" id="SignalP"/>
    </source>
</evidence>
<reference evidence="2 3" key="1">
    <citation type="submission" date="2016-08" db="EMBL/GenBank/DDBJ databases">
        <authorList>
            <person name="Seilhamer J.J."/>
        </authorList>
    </citation>
    <scope>NUCLEOTIDE SEQUENCE [LARGE SCALE GENOMIC DNA]</scope>
    <source>
        <strain evidence="2 3">BRTC-1</strain>
    </source>
</reference>
<feature type="chain" id="PRO_5008539982" evidence="1">
    <location>
        <begin position="19"/>
        <end position="150"/>
    </location>
</feature>
<name>A0A1B2M2R7_9GAMM</name>
<keyword evidence="3" id="KW-1185">Reference proteome</keyword>
<organism evidence="2 3">
    <name type="scientific">Acinetobacter larvae</name>
    <dbReference type="NCBI Taxonomy" id="1789224"/>
    <lineage>
        <taxon>Bacteria</taxon>
        <taxon>Pseudomonadati</taxon>
        <taxon>Pseudomonadota</taxon>
        <taxon>Gammaproteobacteria</taxon>
        <taxon>Moraxellales</taxon>
        <taxon>Moraxellaceae</taxon>
        <taxon>Acinetobacter</taxon>
    </lineage>
</organism>
<proteinExistence type="predicted"/>
<evidence type="ECO:0000313" key="3">
    <source>
        <dbReference type="Proteomes" id="UP000093391"/>
    </source>
</evidence>
<protein>
    <submittedName>
        <fullName evidence="2">Uncharacterized protein</fullName>
    </submittedName>
</protein>
<evidence type="ECO:0000313" key="2">
    <source>
        <dbReference type="EMBL" id="AOA59482.1"/>
    </source>
</evidence>
<sequence length="150" mass="17197">MIKNILLACLFLSCDLFAAAPLSMQGEEIAQHYMPHQHFVIAAVYENDTVLPKHAQLYVLDAQHCVIVARLNNESGFGGYEDIIYFHHKKIIRATKRAFASIFLDDAAQQKSKKIRYRNYLQDKTVQQGLIADFQLYQKQMSAQSLAMCR</sequence>
<dbReference type="RefSeq" id="WP_067557906.1">
    <property type="nucleotide sequence ID" value="NZ_CP016895.1"/>
</dbReference>
<accession>A0A1B2M2R7</accession>
<gene>
    <name evidence="2" type="ORF">BFG52_14755</name>
</gene>
<dbReference type="EMBL" id="CP016895">
    <property type="protein sequence ID" value="AOA59482.1"/>
    <property type="molecule type" value="Genomic_DNA"/>
</dbReference>
<dbReference type="AlphaFoldDB" id="A0A1B2M2R7"/>
<dbReference type="Proteomes" id="UP000093391">
    <property type="component" value="Chromosome"/>
</dbReference>
<feature type="signal peptide" evidence="1">
    <location>
        <begin position="1"/>
        <end position="18"/>
    </location>
</feature>